<dbReference type="InterPro" id="IPR050378">
    <property type="entry name" value="Metallo-dep_Hydrolases_sf"/>
</dbReference>
<gene>
    <name evidence="4" type="ORF">IPP58_07865</name>
</gene>
<evidence type="ECO:0000313" key="5">
    <source>
        <dbReference type="Proteomes" id="UP000886657"/>
    </source>
</evidence>
<dbReference type="InterPro" id="IPR006680">
    <property type="entry name" value="Amidohydro-rel"/>
</dbReference>
<dbReference type="SUPFAM" id="SSF51338">
    <property type="entry name" value="Composite domain of metallo-dependent hydrolases"/>
    <property type="match status" value="1"/>
</dbReference>
<evidence type="ECO:0000256" key="2">
    <source>
        <dbReference type="SAM" id="MobiDB-lite"/>
    </source>
</evidence>
<dbReference type="PANTHER" id="PTHR11647:SF1">
    <property type="entry name" value="COLLAPSIN RESPONSE MEDIATOR PROTEIN"/>
    <property type="match status" value="1"/>
</dbReference>
<reference evidence="4" key="1">
    <citation type="submission" date="2020-10" db="EMBL/GenBank/DDBJ databases">
        <title>Connecting structure to function with the recovery of over 1000 high-quality activated sludge metagenome-assembled genomes encoding full-length rRNA genes using long-read sequencing.</title>
        <authorList>
            <person name="Singleton C.M."/>
            <person name="Petriglieri F."/>
            <person name="Kristensen J.M."/>
            <person name="Kirkegaard R.H."/>
            <person name="Michaelsen T.Y."/>
            <person name="Andersen M.H."/>
            <person name="Karst S.M."/>
            <person name="Dueholm M.S."/>
            <person name="Nielsen P.H."/>
            <person name="Albertsen M."/>
        </authorList>
    </citation>
    <scope>NUCLEOTIDE SEQUENCE</scope>
    <source>
        <strain evidence="4">Skiv_18-Q3-R9-52_MAXAC.067</strain>
    </source>
</reference>
<dbReference type="InterPro" id="IPR032466">
    <property type="entry name" value="Metal_Hydrolase"/>
</dbReference>
<dbReference type="GO" id="GO:0016812">
    <property type="term" value="F:hydrolase activity, acting on carbon-nitrogen (but not peptide) bonds, in cyclic amides"/>
    <property type="evidence" value="ECO:0007669"/>
    <property type="project" value="TreeGrafter"/>
</dbReference>
<organism evidence="4 5">
    <name type="scientific">Candidatus Geothrix skivensis</name>
    <dbReference type="NCBI Taxonomy" id="2954439"/>
    <lineage>
        <taxon>Bacteria</taxon>
        <taxon>Pseudomonadati</taxon>
        <taxon>Acidobacteriota</taxon>
        <taxon>Holophagae</taxon>
        <taxon>Holophagales</taxon>
        <taxon>Holophagaceae</taxon>
        <taxon>Geothrix</taxon>
    </lineage>
</organism>
<dbReference type="GO" id="GO:0005829">
    <property type="term" value="C:cytosol"/>
    <property type="evidence" value="ECO:0007669"/>
    <property type="project" value="TreeGrafter"/>
</dbReference>
<dbReference type="EMBL" id="JADKIO010000006">
    <property type="protein sequence ID" value="MBK9796401.1"/>
    <property type="molecule type" value="Genomic_DNA"/>
</dbReference>
<dbReference type="Gene3D" id="3.20.20.140">
    <property type="entry name" value="Metal-dependent hydrolases"/>
    <property type="match status" value="1"/>
</dbReference>
<dbReference type="Pfam" id="PF01979">
    <property type="entry name" value="Amidohydro_1"/>
    <property type="match status" value="1"/>
</dbReference>
<protein>
    <submittedName>
        <fullName evidence="4">Amidohydrolase family protein</fullName>
    </submittedName>
</protein>
<evidence type="ECO:0000256" key="1">
    <source>
        <dbReference type="ARBA" id="ARBA00001947"/>
    </source>
</evidence>
<comment type="caution">
    <text evidence="4">The sequence shown here is derived from an EMBL/GenBank/DDBJ whole genome shotgun (WGS) entry which is preliminary data.</text>
</comment>
<evidence type="ECO:0000313" key="4">
    <source>
        <dbReference type="EMBL" id="MBK9796401.1"/>
    </source>
</evidence>
<accession>A0A9D7SGI0</accession>
<dbReference type="Proteomes" id="UP000886657">
    <property type="component" value="Unassembled WGS sequence"/>
</dbReference>
<proteinExistence type="predicted"/>
<comment type="cofactor">
    <cofactor evidence="1">
        <name>Zn(2+)</name>
        <dbReference type="ChEBI" id="CHEBI:29105"/>
    </cofactor>
</comment>
<sequence>MKTLIRNGRVALDGRIQSLDVLVEGERIAAVGAIEAASADRVIEAAGCYVLPGFIDFHTHVDDQIGPFYLADTYESATRVGLENGVTTLCTFVTQETGETLLTAMARARAKAEGRSHSDVLWHLTPTTFSPADIGSLRTLVHAGYHTLKLYTTYKKAGIYASYDRIEALFQSLGHLGTQFLIHCEDDELIEAVDASGLDLSKPISHARLRPEAAEVVAIERVAGLAIAHQAAMHVVHVSTLEGARHLVANRGRGDLSFETCPQYLFLDESWLARADGHRWLCSPPLRSDRAPFLELIRQGAADIIATDHCPFCSRDKDSWDGQDLRAVPNGMPGLGSLPHVTWKIWEDDPDRAALGLSTHVSLNPARRAGLGDRKGSLKPGLDADVVVLDPRGPERPLHSTLSTTHEAFPGFTTSLSLRHVLLRGETRVRDGQLTQPGTPTGRLLQPAPSIPPLT</sequence>
<dbReference type="AlphaFoldDB" id="A0A9D7SGI0"/>
<evidence type="ECO:0000259" key="3">
    <source>
        <dbReference type="Pfam" id="PF01979"/>
    </source>
</evidence>
<dbReference type="InterPro" id="IPR011059">
    <property type="entry name" value="Metal-dep_hydrolase_composite"/>
</dbReference>
<name>A0A9D7SGI0_9BACT</name>
<feature type="region of interest" description="Disordered" evidence="2">
    <location>
        <begin position="428"/>
        <end position="455"/>
    </location>
</feature>
<dbReference type="Gene3D" id="2.30.40.10">
    <property type="entry name" value="Urease, subunit C, domain 1"/>
    <property type="match status" value="1"/>
</dbReference>
<feature type="domain" description="Amidohydrolase-related" evidence="3">
    <location>
        <begin position="49"/>
        <end position="426"/>
    </location>
</feature>
<dbReference type="SUPFAM" id="SSF51556">
    <property type="entry name" value="Metallo-dependent hydrolases"/>
    <property type="match status" value="1"/>
</dbReference>
<dbReference type="PANTHER" id="PTHR11647">
    <property type="entry name" value="HYDRANTOINASE/DIHYDROPYRIMIDINASE FAMILY MEMBER"/>
    <property type="match status" value="1"/>
</dbReference>